<accession>A0A0M3ASD0</accession>
<proteinExistence type="predicted"/>
<keyword evidence="1" id="KW-0812">Transmembrane</keyword>
<reference evidence="2 3" key="1">
    <citation type="submission" date="2015-04" db="EMBL/GenBank/DDBJ databases">
        <title>Genome sequence of aromatic hydrocarbons-degrading Sphingobium chungbukense DJ77.</title>
        <authorList>
            <person name="Kim Y.-C."/>
            <person name="Chae J.-C."/>
        </authorList>
    </citation>
    <scope>NUCLEOTIDE SEQUENCE [LARGE SCALE GENOMIC DNA]</scope>
    <source>
        <strain evidence="2 3">DJ77</strain>
    </source>
</reference>
<feature type="transmembrane region" description="Helical" evidence="1">
    <location>
        <begin position="44"/>
        <end position="65"/>
    </location>
</feature>
<name>A0A0M3ASD0_9SPHN</name>
<dbReference type="PATRIC" id="fig|56193.3.peg.1600"/>
<dbReference type="STRING" id="56193.YP76_07760"/>
<keyword evidence="3" id="KW-1185">Reference proteome</keyword>
<dbReference type="RefSeq" id="WP_046763011.1">
    <property type="nucleotide sequence ID" value="NZ_LBIC01000003.1"/>
</dbReference>
<evidence type="ECO:0000313" key="2">
    <source>
        <dbReference type="EMBL" id="KKW92798.1"/>
    </source>
</evidence>
<organism evidence="2 3">
    <name type="scientific">Sphingobium chungbukense</name>
    <dbReference type="NCBI Taxonomy" id="56193"/>
    <lineage>
        <taxon>Bacteria</taxon>
        <taxon>Pseudomonadati</taxon>
        <taxon>Pseudomonadota</taxon>
        <taxon>Alphaproteobacteria</taxon>
        <taxon>Sphingomonadales</taxon>
        <taxon>Sphingomonadaceae</taxon>
        <taxon>Sphingobium</taxon>
    </lineage>
</organism>
<evidence type="ECO:0000313" key="3">
    <source>
        <dbReference type="Proteomes" id="UP000033874"/>
    </source>
</evidence>
<dbReference type="AlphaFoldDB" id="A0A0M3ASD0"/>
<comment type="caution">
    <text evidence="2">The sequence shown here is derived from an EMBL/GenBank/DDBJ whole genome shotgun (WGS) entry which is preliminary data.</text>
</comment>
<evidence type="ECO:0000256" key="1">
    <source>
        <dbReference type="SAM" id="Phobius"/>
    </source>
</evidence>
<dbReference type="Proteomes" id="UP000033874">
    <property type="component" value="Unassembled WGS sequence"/>
</dbReference>
<keyword evidence="1" id="KW-1133">Transmembrane helix</keyword>
<gene>
    <name evidence="2" type="ORF">YP76_07760</name>
</gene>
<keyword evidence="1" id="KW-0472">Membrane</keyword>
<protein>
    <submittedName>
        <fullName evidence="2">Uncharacterized protein</fullName>
    </submittedName>
</protein>
<sequence length="66" mass="7066">MAEDFAGIAVVQPSLMDKAEARREFPVRADAATFADRAESGIQFVSRWAGILAFVGAVAAIAWLIL</sequence>
<dbReference type="EMBL" id="LBIC01000003">
    <property type="protein sequence ID" value="KKW92798.1"/>
    <property type="molecule type" value="Genomic_DNA"/>
</dbReference>